<evidence type="ECO:0000313" key="1">
    <source>
        <dbReference type="EMBL" id="GMH29911.1"/>
    </source>
</evidence>
<dbReference type="AlphaFoldDB" id="A0AAD3Y7S5"/>
<proteinExistence type="predicted"/>
<accession>A0AAD3Y7S5</accession>
<name>A0AAD3Y7S5_NEPGR</name>
<comment type="caution">
    <text evidence="1">The sequence shown here is derived from an EMBL/GenBank/DDBJ whole genome shotgun (WGS) entry which is preliminary data.</text>
</comment>
<dbReference type="EMBL" id="BSYO01000037">
    <property type="protein sequence ID" value="GMH29911.1"/>
    <property type="molecule type" value="Genomic_DNA"/>
</dbReference>
<organism evidence="1 2">
    <name type="scientific">Nepenthes gracilis</name>
    <name type="common">Slender pitcher plant</name>
    <dbReference type="NCBI Taxonomy" id="150966"/>
    <lineage>
        <taxon>Eukaryota</taxon>
        <taxon>Viridiplantae</taxon>
        <taxon>Streptophyta</taxon>
        <taxon>Embryophyta</taxon>
        <taxon>Tracheophyta</taxon>
        <taxon>Spermatophyta</taxon>
        <taxon>Magnoliopsida</taxon>
        <taxon>eudicotyledons</taxon>
        <taxon>Gunneridae</taxon>
        <taxon>Pentapetalae</taxon>
        <taxon>Caryophyllales</taxon>
        <taxon>Nepenthaceae</taxon>
        <taxon>Nepenthes</taxon>
    </lineage>
</organism>
<dbReference type="Proteomes" id="UP001279734">
    <property type="component" value="Unassembled WGS sequence"/>
</dbReference>
<protein>
    <submittedName>
        <fullName evidence="1">Uncharacterized protein</fullName>
    </submittedName>
</protein>
<keyword evidence="2" id="KW-1185">Reference proteome</keyword>
<sequence>MCYLEGCLNGGPNDGRLQLPTASCCGKLGLHLGVNSIVCCSTVEDAPTVGSSPSPHAVQCNLVPDDESACRIVSDVERLRKQLLELKDQRCLDLQLPCCTQAARESVPDVSPAGNEAAGQGMLVANASPSCHLGPHARWSDEELFARQATT</sequence>
<reference evidence="1" key="1">
    <citation type="submission" date="2023-05" db="EMBL/GenBank/DDBJ databases">
        <title>Nepenthes gracilis genome sequencing.</title>
        <authorList>
            <person name="Fukushima K."/>
        </authorList>
    </citation>
    <scope>NUCLEOTIDE SEQUENCE</scope>
    <source>
        <strain evidence="1">SING2019-196</strain>
    </source>
</reference>
<gene>
    <name evidence="1" type="ORF">Nepgr_031754</name>
</gene>
<evidence type="ECO:0000313" key="2">
    <source>
        <dbReference type="Proteomes" id="UP001279734"/>
    </source>
</evidence>